<evidence type="ECO:0000256" key="8">
    <source>
        <dbReference type="ARBA" id="ARBA00023118"/>
    </source>
</evidence>
<keyword evidence="9 12" id="KW-0238">DNA-binding</keyword>
<dbReference type="GO" id="GO:0051607">
    <property type="term" value="P:defense response to virus"/>
    <property type="evidence" value="ECO:0007669"/>
    <property type="project" value="UniProtKB-KW"/>
</dbReference>
<dbReference type="GO" id="GO:0016787">
    <property type="term" value="F:hydrolase activity"/>
    <property type="evidence" value="ECO:0007669"/>
    <property type="project" value="UniProtKB-KW"/>
</dbReference>
<evidence type="ECO:0000313" key="14">
    <source>
        <dbReference type="EMBL" id="MBE6266626.1"/>
    </source>
</evidence>
<dbReference type="GO" id="GO:0004519">
    <property type="term" value="F:endonuclease activity"/>
    <property type="evidence" value="ECO:0007669"/>
    <property type="project" value="UniProtKB-UniRule"/>
</dbReference>
<keyword evidence="8" id="KW-0051">Antiviral defense</keyword>
<evidence type="ECO:0000256" key="3">
    <source>
        <dbReference type="ARBA" id="ARBA00022723"/>
    </source>
</evidence>
<sequence>MNKKVIGIDLGTGSIGLSLRNPELSDNIQDQLEWFSVTTFNSGTGTSQRGEYTLASDRRAHVQSRRLKEHSRWKRWSTLSLLVEYDMCPMNRESLERWQTYDKSKGLKREFPIDDTAFIQWLRMDFNGDGVSDCTAFQLRRQLVEEQLDFTLPINRYKFGRAIYHIALHRGFKSSKGETLSGKDEDSEKDAMVVDADNLENVMKKSEEKKTKDLSDYMVAHNFKTVGQAFASLEEEGVRVRNSRYQAIRSQNLNEINEYFHFQKGLADYEDLHRRLISTKKGEGTLFYKLPLRSQKGHIGKCTFEKNKRRCPISHPEYEKYRAWAFINNIKYKENSEGCWLELPLALKQELYREVFTSKVRKDFAFETIRKYLEKRLGLTFMSTDGKKTINYKDKVLVAGCPVTARLQNIASLFDATIDTLILQGVKTRPSKIDGDKHQVTYDALDLWHFCFEADDIEDVKHFASQSLMFDDKAIDSFCKLWASIEQGYTTLSLKALRNINRFLEFGIKTADAIFLAKVPDIVGEVDTDNLIRFFNEQIKAPVESTMRIAKVANTLIANYKSLSLNDRFADHDFEYQLQKDDKEDVIRCIQNTDSSFELMDADEQQTIIKEVTRLYQAFFADINREYVKVPKFADVLVSKLKKLYPDVKEEHWQKLYHPSMVSDFPRDKDNANLLGSPKIGAIRNPTVLRALNVLRSNINKLLAEGLDPQETRIVVETTRVNNDINKRRAIERYNEERNAENREIEKILNEFYGSVIEENIDAARYVLEQSGEDLLTADDPDNRHYRHQIKRYKLWLEQGCQCLYTGRIINLTNLLADNLFDLEHTVPRSLSFDSSDKNLTICDAYYNRHIKQNRIPTELPNYEVDVTIGGHLYTAIKPRLKMWQDKVERMSQNVLFWRNKAKKAQTEQSHNDCMREMLLWQMEYDYWRQKLDRFTMKPKDLTDGFRNSQLVDTGIITRYAVLYLKTLFAQVDVQNGQSTSAFRKIFGIPQKDRSSNFHHAVDATILTMIPSSAKRDRMLKLFYQIDEQRKGGHEVSGLEFQLCREIASCGLGAGLADIENFISQRVMVDFYKQDRVLQKDRRPVMRKGKPLKRKTNDGKMELVTFSSDSIRGELHNQTFYGAIRRRNDDKEFYVVREPLKYKSSDKDKGFKDWKELNKRIVDLNHPADSEEFKPMVQMMMRQFPEGTSFKEACEQGIYMLGRDGRKVNRIRHIRCYGKNVANPVKVKRHTYPSDKEYKQHVLAALGDGSVYALCEYSDGLTTEYKRYTYMEISENRKSGLEDIPAIYPNKKGQPLQLARKIMKGDMLLIYEKTPDELLYLDKLELSKRLYKVQFFEGEKGITLFHHLLSDSKTKEKGNGGEKKRNKGESIKDYKKLPPIIRCSINGFLYLQKGVDFEFTKDGIILKHI</sequence>
<dbReference type="InterPro" id="IPR028629">
    <property type="entry name" value="Cas9"/>
</dbReference>
<keyword evidence="5 12" id="KW-0378">Hydrolase</keyword>
<name>A0A928BTM5_XYLRU</name>
<keyword evidence="2 12" id="KW-0540">Nuclease</keyword>
<protein>
    <recommendedName>
        <fullName evidence="13">HNH Cas9-type domain-containing protein</fullName>
    </recommendedName>
</protein>
<comment type="caution">
    <text evidence="14">The sequence shown here is derived from an EMBL/GenBank/DDBJ whole genome shotgun (WGS) entry which is preliminary data.</text>
</comment>
<comment type="subunit">
    <text evidence="11">Monomer. Binds crRNA and tracrRNA.</text>
</comment>
<dbReference type="GO" id="GO:0003723">
    <property type="term" value="F:RNA binding"/>
    <property type="evidence" value="ECO:0007669"/>
    <property type="project" value="UniProtKB-UniRule"/>
</dbReference>
<feature type="domain" description="HNH Cas9-type" evidence="13">
    <location>
        <begin position="738"/>
        <end position="919"/>
    </location>
</feature>
<evidence type="ECO:0000259" key="13">
    <source>
        <dbReference type="PROSITE" id="PS51749"/>
    </source>
</evidence>
<reference evidence="14" key="1">
    <citation type="submission" date="2019-04" db="EMBL/GenBank/DDBJ databases">
        <title>Evolution of Biomass-Degrading Anaerobic Consortia Revealed by Metagenomics.</title>
        <authorList>
            <person name="Peng X."/>
        </authorList>
    </citation>
    <scope>NUCLEOTIDE SEQUENCE</scope>
    <source>
        <strain evidence="14">SIG141</strain>
    </source>
</reference>
<accession>A0A928BTM5</accession>
<evidence type="ECO:0000256" key="7">
    <source>
        <dbReference type="ARBA" id="ARBA00022884"/>
    </source>
</evidence>
<evidence type="ECO:0000256" key="12">
    <source>
        <dbReference type="PROSITE-ProRule" id="PRU01085"/>
    </source>
</evidence>
<keyword evidence="3" id="KW-0479">Metal-binding</keyword>
<evidence type="ECO:0000313" key="15">
    <source>
        <dbReference type="Proteomes" id="UP000763088"/>
    </source>
</evidence>
<evidence type="ECO:0000256" key="10">
    <source>
        <dbReference type="ARBA" id="ARBA00023211"/>
    </source>
</evidence>
<gene>
    <name evidence="14" type="ORF">E7102_09165</name>
</gene>
<comment type="cofactor">
    <cofactor evidence="1">
        <name>Mg(2+)</name>
        <dbReference type="ChEBI" id="CHEBI:18420"/>
    </cofactor>
</comment>
<proteinExistence type="predicted"/>
<evidence type="ECO:0000256" key="4">
    <source>
        <dbReference type="ARBA" id="ARBA00022759"/>
    </source>
</evidence>
<dbReference type="GO" id="GO:0003677">
    <property type="term" value="F:DNA binding"/>
    <property type="evidence" value="ECO:0007669"/>
    <property type="project" value="UniProtKB-UniRule"/>
</dbReference>
<evidence type="ECO:0000256" key="5">
    <source>
        <dbReference type="ARBA" id="ARBA00022801"/>
    </source>
</evidence>
<evidence type="ECO:0000256" key="11">
    <source>
        <dbReference type="ARBA" id="ARBA00046380"/>
    </source>
</evidence>
<dbReference type="InterPro" id="IPR003615">
    <property type="entry name" value="HNH_nuc"/>
</dbReference>
<dbReference type="InterPro" id="IPR033114">
    <property type="entry name" value="HNH_CAS9"/>
</dbReference>
<dbReference type="InterPro" id="IPR036397">
    <property type="entry name" value="RNaseH_sf"/>
</dbReference>
<keyword evidence="10" id="KW-0464">Manganese</keyword>
<dbReference type="Gene3D" id="3.30.420.10">
    <property type="entry name" value="Ribonuclease H-like superfamily/Ribonuclease H"/>
    <property type="match status" value="1"/>
</dbReference>
<dbReference type="EMBL" id="SUYD01000010">
    <property type="protein sequence ID" value="MBE6266626.1"/>
    <property type="molecule type" value="Genomic_DNA"/>
</dbReference>
<dbReference type="GO" id="GO:0046872">
    <property type="term" value="F:metal ion binding"/>
    <property type="evidence" value="ECO:0007669"/>
    <property type="project" value="UniProtKB-KW"/>
</dbReference>
<keyword evidence="7" id="KW-0694">RNA-binding</keyword>
<dbReference type="NCBIfam" id="TIGR01865">
    <property type="entry name" value="cas_Csn1"/>
    <property type="match status" value="2"/>
</dbReference>
<evidence type="ECO:0000256" key="6">
    <source>
        <dbReference type="ARBA" id="ARBA00022842"/>
    </source>
</evidence>
<dbReference type="Pfam" id="PF13395">
    <property type="entry name" value="HNH_4"/>
    <property type="match status" value="1"/>
</dbReference>
<dbReference type="Proteomes" id="UP000763088">
    <property type="component" value="Unassembled WGS sequence"/>
</dbReference>
<evidence type="ECO:0000256" key="2">
    <source>
        <dbReference type="ARBA" id="ARBA00022722"/>
    </source>
</evidence>
<organism evidence="14 15">
    <name type="scientific">Xylanibacter ruminicola</name>
    <name type="common">Prevotella ruminicola</name>
    <dbReference type="NCBI Taxonomy" id="839"/>
    <lineage>
        <taxon>Bacteria</taxon>
        <taxon>Pseudomonadati</taxon>
        <taxon>Bacteroidota</taxon>
        <taxon>Bacteroidia</taxon>
        <taxon>Bacteroidales</taxon>
        <taxon>Prevotellaceae</taxon>
        <taxon>Xylanibacter</taxon>
    </lineage>
</organism>
<dbReference type="PROSITE" id="PS51749">
    <property type="entry name" value="HNH_CAS9"/>
    <property type="match status" value="1"/>
</dbReference>
<evidence type="ECO:0000256" key="1">
    <source>
        <dbReference type="ARBA" id="ARBA00001946"/>
    </source>
</evidence>
<keyword evidence="4 12" id="KW-0255">Endonuclease</keyword>
<keyword evidence="6" id="KW-0460">Magnesium</keyword>
<evidence type="ECO:0000256" key="9">
    <source>
        <dbReference type="ARBA" id="ARBA00023125"/>
    </source>
</evidence>